<sequence>MSPMRPAMLHHIDPVRRPRDSRSVVVPSPAVDQAIFFLRSHAVTLSAADGINASSPMAVGRALEAQLAVPEHSLRVTAHHPEHYLVIFTQTAQQVNALRRASIRVDGAIFNVASWHEHDHASFGSLLLHVRVVIEGVPMHFWSVEGAEEILGRRVRVDRLGSRTLERGHTKTFECWVWTDDVGNIPTKHCFGILPRGAGRVKEMVGFSPPDRRVAPPPTTAEYSMLIHVDRVEDWTPPSPRSSHSERSGIPSYDSDGDAAPFPAVAPASWTMGTEDGQHGGRKKHQARAPVASVGCRGMARSGREQDGDGDGDPRGGEHRSWKDVLLRRSRASAVPPQPPAPRQRSRSPAPRHRSRDSFGRRRGERRASVGRQHHVQRGRSRPPPPPSVRPAQTREAHAETTGKDPVDEFFKIASKQPMTSPVVGGMAVDIQAAADAVLAEPLHFDEGSLLEAVGEALQLDAFSPTLSDYGHFNRATPSSARTMEVQLGAVTSRVSQLELVEASGSKEPCLFRECRPPLLAVPPTRRSVPPPKSRVQATPTRHSAWQAANTSTVPVAQRASLRLVKELGLLGPKEKMIEDVAKALIRRFNEPLSDSDIAVIAKLTRLDGEALTAMAHMAGPDVVAEKAVV</sequence>
<dbReference type="EnsemblPlants" id="HORVU.MOREX.r3.6HG0621370.1">
    <property type="protein sequence ID" value="HORVU.MOREX.r3.6HG0621370.1.CDS1"/>
    <property type="gene ID" value="HORVU.MOREX.r3.6HG0621370"/>
</dbReference>
<dbReference type="PANTHER" id="PTHR33087">
    <property type="entry name" value="OS07G0539200 PROTEIN"/>
    <property type="match status" value="1"/>
</dbReference>
<protein>
    <recommendedName>
        <fullName evidence="4">DUF4283 domain-containing protein</fullName>
    </recommendedName>
</protein>
<evidence type="ECO:0008006" key="4">
    <source>
        <dbReference type="Google" id="ProtNLM"/>
    </source>
</evidence>
<name>A0A8I6YN06_HORVV</name>
<dbReference type="AlphaFoldDB" id="A0A8I6YN06"/>
<feature type="compositionally biased region" description="Basic residues" evidence="1">
    <location>
        <begin position="372"/>
        <end position="381"/>
    </location>
</feature>
<feature type="region of interest" description="Disordered" evidence="1">
    <location>
        <begin position="234"/>
        <end position="406"/>
    </location>
</feature>
<evidence type="ECO:0000256" key="1">
    <source>
        <dbReference type="SAM" id="MobiDB-lite"/>
    </source>
</evidence>
<dbReference type="Proteomes" id="UP000011116">
    <property type="component" value="Chromosome 6H"/>
</dbReference>
<dbReference type="PANTHER" id="PTHR33087:SF49">
    <property type="entry name" value="DUF4283 DOMAIN-CONTAINING PROTEIN"/>
    <property type="match status" value="1"/>
</dbReference>
<dbReference type="Gramene" id="HORVU.MOREX.r3.6HG0621370.1">
    <property type="protein sequence ID" value="HORVU.MOREX.r3.6HG0621370.1.CDS1"/>
    <property type="gene ID" value="HORVU.MOREX.r3.6HG0621370"/>
</dbReference>
<feature type="compositionally biased region" description="Basic and acidic residues" evidence="1">
    <location>
        <begin position="356"/>
        <end position="368"/>
    </location>
</feature>
<dbReference type="SMR" id="A0A8I6YN06"/>
<evidence type="ECO:0000313" key="3">
    <source>
        <dbReference type="Proteomes" id="UP000011116"/>
    </source>
</evidence>
<reference evidence="2" key="2">
    <citation type="submission" date="2020-10" db="EMBL/GenBank/DDBJ databases">
        <authorList>
            <person name="Scholz U."/>
            <person name="Mascher M."/>
            <person name="Fiebig A."/>
        </authorList>
    </citation>
    <scope>NUCLEOTIDE SEQUENCE [LARGE SCALE GENOMIC DNA]</scope>
    <source>
        <strain evidence="2">cv. Morex</strain>
    </source>
</reference>
<evidence type="ECO:0000313" key="2">
    <source>
        <dbReference type="EnsemblPlants" id="HORVU.MOREX.r3.6HG0621370.1.CDS1"/>
    </source>
</evidence>
<keyword evidence="3" id="KW-1185">Reference proteome</keyword>
<organism evidence="2 3">
    <name type="scientific">Hordeum vulgare subsp. vulgare</name>
    <name type="common">Domesticated barley</name>
    <dbReference type="NCBI Taxonomy" id="112509"/>
    <lineage>
        <taxon>Eukaryota</taxon>
        <taxon>Viridiplantae</taxon>
        <taxon>Streptophyta</taxon>
        <taxon>Embryophyta</taxon>
        <taxon>Tracheophyta</taxon>
        <taxon>Spermatophyta</taxon>
        <taxon>Magnoliopsida</taxon>
        <taxon>Liliopsida</taxon>
        <taxon>Poales</taxon>
        <taxon>Poaceae</taxon>
        <taxon>BOP clade</taxon>
        <taxon>Pooideae</taxon>
        <taxon>Triticodae</taxon>
        <taxon>Triticeae</taxon>
        <taxon>Hordeinae</taxon>
        <taxon>Hordeum</taxon>
    </lineage>
</organism>
<feature type="compositionally biased region" description="Basic and acidic residues" evidence="1">
    <location>
        <begin position="393"/>
        <end position="406"/>
    </location>
</feature>
<proteinExistence type="predicted"/>
<feature type="compositionally biased region" description="Basic residues" evidence="1">
    <location>
        <begin position="344"/>
        <end position="355"/>
    </location>
</feature>
<reference evidence="3" key="1">
    <citation type="journal article" date="2012" name="Nature">
        <title>A physical, genetic and functional sequence assembly of the barley genome.</title>
        <authorList>
            <consortium name="The International Barley Genome Sequencing Consortium"/>
            <person name="Mayer K.F."/>
            <person name="Waugh R."/>
            <person name="Brown J.W."/>
            <person name="Schulman A."/>
            <person name="Langridge P."/>
            <person name="Platzer M."/>
            <person name="Fincher G.B."/>
            <person name="Muehlbauer G.J."/>
            <person name="Sato K."/>
            <person name="Close T.J."/>
            <person name="Wise R.P."/>
            <person name="Stein N."/>
        </authorList>
    </citation>
    <scope>NUCLEOTIDE SEQUENCE [LARGE SCALE GENOMIC DNA]</scope>
    <source>
        <strain evidence="3">cv. Morex</strain>
    </source>
</reference>
<accession>A0A8I6YN06</accession>
<reference evidence="2" key="3">
    <citation type="submission" date="2022-01" db="UniProtKB">
        <authorList>
            <consortium name="EnsemblPlants"/>
        </authorList>
    </citation>
    <scope>IDENTIFICATION</scope>
    <source>
        <strain evidence="2">subsp. vulgare</strain>
    </source>
</reference>
<dbReference type="InterPro" id="IPR053253">
    <property type="entry name" value="Sex_diff_modulator"/>
</dbReference>
<feature type="compositionally biased region" description="Basic and acidic residues" evidence="1">
    <location>
        <begin position="302"/>
        <end position="327"/>
    </location>
</feature>